<comment type="subcellular location">
    <subcellularLocation>
        <location evidence="5">Cell inner membrane</location>
        <topology evidence="5">Multi-pass membrane protein</topology>
    </subcellularLocation>
</comment>
<evidence type="ECO:0000256" key="4">
    <source>
        <dbReference type="ARBA" id="ARBA00023136"/>
    </source>
</evidence>
<dbReference type="Pfam" id="PF04279">
    <property type="entry name" value="IspA"/>
    <property type="match status" value="1"/>
</dbReference>
<gene>
    <name evidence="5" type="primary">yciB</name>
    <name evidence="6" type="ORF">ACFOEX_03780</name>
</gene>
<comment type="caution">
    <text evidence="6">The sequence shown here is derived from an EMBL/GenBank/DDBJ whole genome shotgun (WGS) entry which is preliminary data.</text>
</comment>
<feature type="transmembrane region" description="Helical" evidence="5">
    <location>
        <begin position="150"/>
        <end position="168"/>
    </location>
</feature>
<keyword evidence="5" id="KW-0997">Cell inner membrane</keyword>
<evidence type="ECO:0000256" key="5">
    <source>
        <dbReference type="HAMAP-Rule" id="MF_00189"/>
    </source>
</evidence>
<dbReference type="Proteomes" id="UP001595536">
    <property type="component" value="Unassembled WGS sequence"/>
</dbReference>
<keyword evidence="2 5" id="KW-0812">Transmembrane</keyword>
<dbReference type="PANTHER" id="PTHR36917:SF1">
    <property type="entry name" value="INNER MEMBRANE-SPANNING PROTEIN YCIB"/>
    <property type="match status" value="1"/>
</dbReference>
<feature type="transmembrane region" description="Helical" evidence="5">
    <location>
        <begin position="110"/>
        <end position="130"/>
    </location>
</feature>
<keyword evidence="7" id="KW-1185">Reference proteome</keyword>
<keyword evidence="3 5" id="KW-1133">Transmembrane helix</keyword>
<evidence type="ECO:0000256" key="1">
    <source>
        <dbReference type="ARBA" id="ARBA00022475"/>
    </source>
</evidence>
<feature type="transmembrane region" description="Helical" evidence="5">
    <location>
        <begin position="79"/>
        <end position="98"/>
    </location>
</feature>
<evidence type="ECO:0000256" key="2">
    <source>
        <dbReference type="ARBA" id="ARBA00022692"/>
    </source>
</evidence>
<evidence type="ECO:0000256" key="3">
    <source>
        <dbReference type="ARBA" id="ARBA00022989"/>
    </source>
</evidence>
<dbReference type="HAMAP" id="MF_00189">
    <property type="entry name" value="YciB"/>
    <property type="match status" value="1"/>
</dbReference>
<dbReference type="EMBL" id="JBHRUV010000017">
    <property type="protein sequence ID" value="MFC3265486.1"/>
    <property type="molecule type" value="Genomic_DNA"/>
</dbReference>
<evidence type="ECO:0000313" key="7">
    <source>
        <dbReference type="Proteomes" id="UP001595536"/>
    </source>
</evidence>
<proteinExistence type="inferred from homology"/>
<dbReference type="RefSeq" id="WP_376831661.1">
    <property type="nucleotide sequence ID" value="NZ_JBHLWR010000006.1"/>
</dbReference>
<accession>A0ABV7LDK6</accession>
<dbReference type="NCBIfam" id="TIGR00997">
    <property type="entry name" value="ispZ"/>
    <property type="match status" value="1"/>
</dbReference>
<comment type="function">
    <text evidence="5">Plays a role in cell envelope biogenesis, maintenance of cell envelope integrity and membrane homeostasis.</text>
</comment>
<reference evidence="7" key="1">
    <citation type="journal article" date="2019" name="Int. J. Syst. Evol. Microbiol.">
        <title>The Global Catalogue of Microorganisms (GCM) 10K type strain sequencing project: providing services to taxonomists for standard genome sequencing and annotation.</title>
        <authorList>
            <consortium name="The Broad Institute Genomics Platform"/>
            <consortium name="The Broad Institute Genome Sequencing Center for Infectious Disease"/>
            <person name="Wu L."/>
            <person name="Ma J."/>
        </authorList>
    </citation>
    <scope>NUCLEOTIDE SEQUENCE [LARGE SCALE GENOMIC DNA]</scope>
    <source>
        <strain evidence="7">CCM 7941</strain>
    </source>
</reference>
<keyword evidence="1 5" id="KW-1003">Cell membrane</keyword>
<dbReference type="NCBIfam" id="NF001323">
    <property type="entry name" value="PRK00259.1-1"/>
    <property type="match status" value="1"/>
</dbReference>
<dbReference type="InterPro" id="IPR006008">
    <property type="entry name" value="YciB"/>
</dbReference>
<feature type="transmembrane region" description="Helical" evidence="5">
    <location>
        <begin position="180"/>
        <end position="203"/>
    </location>
</feature>
<name>A0ABV7LDK6_9HYPH</name>
<comment type="similarity">
    <text evidence="5">Belongs to the YciB family.</text>
</comment>
<evidence type="ECO:0000313" key="6">
    <source>
        <dbReference type="EMBL" id="MFC3265486.1"/>
    </source>
</evidence>
<protein>
    <recommendedName>
        <fullName evidence="5">Inner membrane-spanning protein YciB</fullName>
    </recommendedName>
</protein>
<dbReference type="PANTHER" id="PTHR36917">
    <property type="entry name" value="INTRACELLULAR SEPTATION PROTEIN A-RELATED"/>
    <property type="match status" value="1"/>
</dbReference>
<keyword evidence="4 5" id="KW-0472">Membrane</keyword>
<sequence>MPAPARPISPLVKFVLELGPLGAFFLANARPQLFAPLPGAAAPALAPQQAGIFVATAVFMAATVAALAIHYALVRKLPLMPLVSAVVVLVFGGLTLALRDDHFIKLKPTIVNGLFGVTLLGGLACGRSLLHVALDTMIRMTDEGWRRLTLRWGVFFLVLALLNEIVWRNFSTDAWVNFKVFGIMPLTLLFALAQTPLLIRYALPEGESEPQKDSGSLIE</sequence>
<feature type="transmembrane region" description="Helical" evidence="5">
    <location>
        <begin position="50"/>
        <end position="73"/>
    </location>
</feature>
<organism evidence="6 7">
    <name type="scientific">Camelimonas abortus</name>
    <dbReference type="NCBI Taxonomy" id="1017184"/>
    <lineage>
        <taxon>Bacteria</taxon>
        <taxon>Pseudomonadati</taxon>
        <taxon>Pseudomonadota</taxon>
        <taxon>Alphaproteobacteria</taxon>
        <taxon>Hyphomicrobiales</taxon>
        <taxon>Chelatococcaceae</taxon>
        <taxon>Camelimonas</taxon>
    </lineage>
</organism>